<name>A0A5D2D6F0_GOSDA</name>
<proteinExistence type="predicted"/>
<feature type="non-terminal residue" evidence="1">
    <location>
        <position position="153"/>
    </location>
</feature>
<dbReference type="PANTHER" id="PTHR32410:SF163">
    <property type="entry name" value="DC1 DOMAIN-CONTAINING PROTEIN"/>
    <property type="match status" value="1"/>
</dbReference>
<keyword evidence="2" id="KW-1185">Reference proteome</keyword>
<dbReference type="InterPro" id="IPR053192">
    <property type="entry name" value="Vacuole_Formation_Reg"/>
</dbReference>
<reference evidence="1 2" key="1">
    <citation type="submission" date="2019-06" db="EMBL/GenBank/DDBJ databases">
        <title>WGS assembly of Gossypium darwinii.</title>
        <authorList>
            <person name="Chen Z.J."/>
            <person name="Sreedasyam A."/>
            <person name="Ando A."/>
            <person name="Song Q."/>
            <person name="De L."/>
            <person name="Hulse-Kemp A."/>
            <person name="Ding M."/>
            <person name="Ye W."/>
            <person name="Kirkbride R."/>
            <person name="Jenkins J."/>
            <person name="Plott C."/>
            <person name="Lovell J."/>
            <person name="Lin Y.-M."/>
            <person name="Vaughn R."/>
            <person name="Liu B."/>
            <person name="Li W."/>
            <person name="Simpson S."/>
            <person name="Scheffler B."/>
            <person name="Saski C."/>
            <person name="Grover C."/>
            <person name="Hu G."/>
            <person name="Conover J."/>
            <person name="Carlson J."/>
            <person name="Shu S."/>
            <person name="Boston L."/>
            <person name="Williams M."/>
            <person name="Peterson D."/>
            <person name="Mcgee K."/>
            <person name="Jones D."/>
            <person name="Wendel J."/>
            <person name="Stelly D."/>
            <person name="Grimwood J."/>
            <person name="Schmutz J."/>
        </authorList>
    </citation>
    <scope>NUCLEOTIDE SEQUENCE [LARGE SCALE GENOMIC DNA]</scope>
    <source>
        <strain evidence="1">1808015.09</strain>
    </source>
</reference>
<evidence type="ECO:0000313" key="2">
    <source>
        <dbReference type="Proteomes" id="UP000323506"/>
    </source>
</evidence>
<sequence>MCGFCGRESTGFAYYCLHCKYYHHVISHSYSLFQQDELCKICYEEVDTRYGSYHCNAFDCGYIAHVHCATAKAIWDGKSILEDYDERSMEALDESIKLISDVVEQMSFGENTVAVEIKHAYHDHNLRLTFSGEMNDYGQCDGCMRPISTPFYS</sequence>
<dbReference type="PANTHER" id="PTHR32410">
    <property type="entry name" value="CYSTEINE/HISTIDINE-RICH C1 DOMAIN FAMILY PROTEIN"/>
    <property type="match status" value="1"/>
</dbReference>
<evidence type="ECO:0008006" key="3">
    <source>
        <dbReference type="Google" id="ProtNLM"/>
    </source>
</evidence>
<protein>
    <recommendedName>
        <fullName evidence="3">DC1 domain-containing protein</fullName>
    </recommendedName>
</protein>
<gene>
    <name evidence="1" type="ORF">ES288_D03G157500v1</name>
</gene>
<organism evidence="1 2">
    <name type="scientific">Gossypium darwinii</name>
    <name type="common">Darwin's cotton</name>
    <name type="synonym">Gossypium barbadense var. darwinii</name>
    <dbReference type="NCBI Taxonomy" id="34276"/>
    <lineage>
        <taxon>Eukaryota</taxon>
        <taxon>Viridiplantae</taxon>
        <taxon>Streptophyta</taxon>
        <taxon>Embryophyta</taxon>
        <taxon>Tracheophyta</taxon>
        <taxon>Spermatophyta</taxon>
        <taxon>Magnoliopsida</taxon>
        <taxon>eudicotyledons</taxon>
        <taxon>Gunneridae</taxon>
        <taxon>Pentapetalae</taxon>
        <taxon>rosids</taxon>
        <taxon>malvids</taxon>
        <taxon>Malvales</taxon>
        <taxon>Malvaceae</taxon>
        <taxon>Malvoideae</taxon>
        <taxon>Gossypium</taxon>
    </lineage>
</organism>
<dbReference type="AlphaFoldDB" id="A0A5D2D6F0"/>
<dbReference type="EMBL" id="CM017703">
    <property type="protein sequence ID" value="TYG76974.1"/>
    <property type="molecule type" value="Genomic_DNA"/>
</dbReference>
<evidence type="ECO:0000313" key="1">
    <source>
        <dbReference type="EMBL" id="TYG76974.1"/>
    </source>
</evidence>
<dbReference type="Proteomes" id="UP000323506">
    <property type="component" value="Chromosome D03"/>
</dbReference>
<accession>A0A5D2D6F0</accession>